<dbReference type="InterPro" id="IPR058915">
    <property type="entry name" value="AcrVA2-like"/>
</dbReference>
<reference evidence="1" key="2">
    <citation type="submission" date="2016-07" db="EMBL/GenBank/DDBJ databases">
        <authorList>
            <person name="Wan K."/>
            <person name="Booth B."/>
            <person name="Spirohn K."/>
            <person name="Hao T."/>
            <person name="Hu Y."/>
            <person name="Calderwood M."/>
            <person name="Hill D."/>
            <person name="Mohr S."/>
            <person name="Vidal M."/>
            <person name="Celniker S."/>
            <person name="Perrimon N."/>
        </authorList>
    </citation>
    <scope>NUCLEOTIDE SEQUENCE</scope>
    <source>
        <strain evidence="1">10N.222.48.A2</strain>
    </source>
</reference>
<evidence type="ECO:0000313" key="4">
    <source>
        <dbReference type="Proteomes" id="UP000308018"/>
    </source>
</evidence>
<reference evidence="3" key="1">
    <citation type="submission" date="2016-07" db="EMBL/GenBank/DDBJ databases">
        <title>Nontailed viruses are major unrecognized killers of bacteria in the ocean.</title>
        <authorList>
            <person name="Kauffman K."/>
            <person name="Hussain F."/>
            <person name="Yang J."/>
            <person name="Arevalo P."/>
            <person name="Brown J."/>
            <person name="Cutler M."/>
            <person name="Kelly L."/>
            <person name="Polz M.F."/>
        </authorList>
    </citation>
    <scope>NUCLEOTIDE SEQUENCE [LARGE SCALE GENOMIC DNA]</scope>
    <source>
        <strain evidence="3">10N.222.48.A2</strain>
    </source>
</reference>
<dbReference type="EMBL" id="SYVV01000021">
    <property type="protein sequence ID" value="TKG32600.1"/>
    <property type="molecule type" value="Genomic_DNA"/>
</dbReference>
<dbReference type="Proteomes" id="UP000235579">
    <property type="component" value="Unassembled WGS sequence"/>
</dbReference>
<reference evidence="2 4" key="4">
    <citation type="submission" date="2019-04" db="EMBL/GenBank/DDBJ databases">
        <title>A reverse ecology approach based on a biological definition of microbial populations.</title>
        <authorList>
            <person name="Arevalo P."/>
            <person name="Vaninsberghe D."/>
            <person name="Elsherbini J."/>
            <person name="Gore J."/>
            <person name="Polz M."/>
        </authorList>
    </citation>
    <scope>NUCLEOTIDE SEQUENCE [LARGE SCALE GENOMIC DNA]</scope>
    <source>
        <strain evidence="2 4">10N.222.45.A8</strain>
    </source>
</reference>
<dbReference type="Proteomes" id="UP000308018">
    <property type="component" value="Unassembled WGS sequence"/>
</dbReference>
<evidence type="ECO:0000313" key="3">
    <source>
        <dbReference type="Proteomes" id="UP000235579"/>
    </source>
</evidence>
<organism evidence="1 3">
    <name type="scientific">Vibrio tasmaniensis</name>
    <dbReference type="NCBI Taxonomy" id="212663"/>
    <lineage>
        <taxon>Bacteria</taxon>
        <taxon>Pseudomonadati</taxon>
        <taxon>Pseudomonadota</taxon>
        <taxon>Gammaproteobacteria</taxon>
        <taxon>Vibrionales</taxon>
        <taxon>Vibrionaceae</taxon>
        <taxon>Vibrio</taxon>
    </lineage>
</organism>
<protein>
    <submittedName>
        <fullName evidence="1">Uncharacterized protein</fullName>
    </submittedName>
</protein>
<comment type="caution">
    <text evidence="1">The sequence shown here is derived from an EMBL/GenBank/DDBJ whole genome shotgun (WGS) entry which is preliminary data.</text>
</comment>
<sequence length="358" mass="40485">MNSNSYHPIWYQRNRPFSKTAKHTINQFGFSGNSIQSIQAAISREWNAALEQGKIHKDSISIDLMPEISLAMYYGAFAANGHNLFSFTDRIGEMLSNTKASEVPISALKSPYPYYFVQFHKSVSWGNLEITGAYIVDVPTLLQVCLVIKPLNGSSHWMASPSGYFYLPLSKESDTPLGDIIQQTIDVEIASKWELATKSMPIEDPAIIDLREQRAKRETMDLSSGRQAIQQAMEYLANCLCYLSLHRLLETDFPSDAPKSLIEKLSNAKTPKQKQKAESQLKSMGYLPVTYIRLDLDESTMSPVNGNATSNKQHWRRGHWRNQRKGEALAVSELIWIKPTLVGDANSDEENIREYRLS</sequence>
<name>A0A2N7NCU6_9VIBR</name>
<dbReference type="AlphaFoldDB" id="A0A2N7NCU6"/>
<evidence type="ECO:0000313" key="2">
    <source>
        <dbReference type="EMBL" id="TKG32600.1"/>
    </source>
</evidence>
<dbReference type="EMBL" id="MDBP01000080">
    <property type="protein sequence ID" value="PMP10017.1"/>
    <property type="molecule type" value="Genomic_DNA"/>
</dbReference>
<dbReference type="Pfam" id="PF26125">
    <property type="entry name" value="AcrVA2-like"/>
    <property type="match status" value="1"/>
</dbReference>
<reference evidence="1" key="3">
    <citation type="journal article" date="2018" name="Nature">
        <title>A major lineage of non-tailed dsDNA viruses as unrecognized killers of marine bacteria.</title>
        <authorList>
            <person name="Kauffman K.M."/>
            <person name="Hussain F.A."/>
            <person name="Yang J."/>
            <person name="Arevalo P."/>
            <person name="Brown J.M."/>
            <person name="Chang W.K."/>
            <person name="VanInsberghe D."/>
            <person name="Elsherbini J."/>
            <person name="Sharma R.S."/>
            <person name="Cutler M.B."/>
            <person name="Kelly L."/>
            <person name="Polz M.F."/>
        </authorList>
    </citation>
    <scope>NUCLEOTIDE SEQUENCE</scope>
    <source>
        <strain evidence="1">10N.222.48.A2</strain>
    </source>
</reference>
<proteinExistence type="predicted"/>
<gene>
    <name evidence="1" type="ORF">BCS92_02510</name>
    <name evidence="2" type="ORF">FC057_12345</name>
</gene>
<dbReference type="RefSeq" id="WP_102258433.1">
    <property type="nucleotide sequence ID" value="NZ_MDBG01000002.1"/>
</dbReference>
<accession>A0A2N7NCU6</accession>
<evidence type="ECO:0000313" key="1">
    <source>
        <dbReference type="EMBL" id="PMP10017.1"/>
    </source>
</evidence>